<proteinExistence type="predicted"/>
<reference evidence="2" key="1">
    <citation type="submission" date="2021-02" db="EMBL/GenBank/DDBJ databases">
        <title>Infant gut strain persistence is associated with maternal origin, phylogeny, and functional potential including surface adhesion and iron acquisition.</title>
        <authorList>
            <person name="Lou Y.C."/>
        </authorList>
    </citation>
    <scope>NUCLEOTIDE SEQUENCE</scope>
    <source>
        <strain evidence="2">L3_098_011G1_dasL3_098_011G1_concoct_7</strain>
    </source>
</reference>
<evidence type="ECO:0000313" key="3">
    <source>
        <dbReference type="Proteomes" id="UP000709219"/>
    </source>
</evidence>
<keyword evidence="1" id="KW-0812">Transmembrane</keyword>
<evidence type="ECO:0000313" key="2">
    <source>
        <dbReference type="EMBL" id="MBS5358923.1"/>
    </source>
</evidence>
<name>A0A943HKH1_STRPA</name>
<accession>A0A943HKH1</accession>
<gene>
    <name evidence="2" type="ORF">KHX87_07460</name>
</gene>
<dbReference type="Proteomes" id="UP000709219">
    <property type="component" value="Unassembled WGS sequence"/>
</dbReference>
<organism evidence="2 3">
    <name type="scientific">Streptococcus parasanguinis</name>
    <dbReference type="NCBI Taxonomy" id="1318"/>
    <lineage>
        <taxon>Bacteria</taxon>
        <taxon>Bacillati</taxon>
        <taxon>Bacillota</taxon>
        <taxon>Bacilli</taxon>
        <taxon>Lactobacillales</taxon>
        <taxon>Streptococcaceae</taxon>
        <taxon>Streptococcus</taxon>
    </lineage>
</organism>
<comment type="caution">
    <text evidence="2">The sequence shown here is derived from an EMBL/GenBank/DDBJ whole genome shotgun (WGS) entry which is preliminary data.</text>
</comment>
<dbReference type="EMBL" id="JAGZFP010000019">
    <property type="protein sequence ID" value="MBS5358923.1"/>
    <property type="molecule type" value="Genomic_DNA"/>
</dbReference>
<evidence type="ECO:0000256" key="1">
    <source>
        <dbReference type="SAM" id="Phobius"/>
    </source>
</evidence>
<protein>
    <submittedName>
        <fullName evidence="2">Uncharacterized protein</fullName>
    </submittedName>
</protein>
<sequence length="316" mass="37391">MQNKNKARLLIFLIMLVIGSIIFFKYKNSSEKIYRNETPSKIREIKLLDNDKFVFVAVDNYLDDVILFGQNYITTFSSHTLDTTNFKKTPPIGSEEYFQIISYSVHGKEKIVKFNLYELLGKNNLYRFVHNFPRRYLQNDDDYLTMDLEKLNMYDIAGHDIRSVLVSASGEKVKDISESEMEKIDRERKLYFSPKYDWDRGGISEQIDDNLAKYHLSRFKNFISPMNDEPSKINVSGSNFSKLYPELEKNIKYLNALYFRPKQYNEREWFDKIIHWFAPAGQEVMELYATDETSGEKTQIHSYDEFVAWIKAHPKN</sequence>
<dbReference type="AlphaFoldDB" id="A0A943HKH1"/>
<keyword evidence="1" id="KW-0472">Membrane</keyword>
<feature type="transmembrane region" description="Helical" evidence="1">
    <location>
        <begin position="7"/>
        <end position="26"/>
    </location>
</feature>
<keyword evidence="1" id="KW-1133">Transmembrane helix</keyword>